<reference evidence="1" key="1">
    <citation type="submission" date="2021-02" db="EMBL/GenBank/DDBJ databases">
        <authorList>
            <consortium name="DOE Joint Genome Institute"/>
            <person name="Ahrendt S."/>
            <person name="Looney B.P."/>
            <person name="Miyauchi S."/>
            <person name="Morin E."/>
            <person name="Drula E."/>
            <person name="Courty P.E."/>
            <person name="Chicoki N."/>
            <person name="Fauchery L."/>
            <person name="Kohler A."/>
            <person name="Kuo A."/>
            <person name="Labutti K."/>
            <person name="Pangilinan J."/>
            <person name="Lipzen A."/>
            <person name="Riley R."/>
            <person name="Andreopoulos W."/>
            <person name="He G."/>
            <person name="Johnson J."/>
            <person name="Barry K.W."/>
            <person name="Grigoriev I.V."/>
            <person name="Nagy L."/>
            <person name="Hibbett D."/>
            <person name="Henrissat B."/>
            <person name="Matheny P.B."/>
            <person name="Labbe J."/>
            <person name="Martin F."/>
        </authorList>
    </citation>
    <scope>NUCLEOTIDE SEQUENCE</scope>
    <source>
        <strain evidence="1">EC-137</strain>
    </source>
</reference>
<organism evidence="1 2">
    <name type="scientific">Vararia minispora EC-137</name>
    <dbReference type="NCBI Taxonomy" id="1314806"/>
    <lineage>
        <taxon>Eukaryota</taxon>
        <taxon>Fungi</taxon>
        <taxon>Dikarya</taxon>
        <taxon>Basidiomycota</taxon>
        <taxon>Agaricomycotina</taxon>
        <taxon>Agaricomycetes</taxon>
        <taxon>Russulales</taxon>
        <taxon>Lachnocladiaceae</taxon>
        <taxon>Vararia</taxon>
    </lineage>
</organism>
<dbReference type="Proteomes" id="UP000814128">
    <property type="component" value="Unassembled WGS sequence"/>
</dbReference>
<dbReference type="EMBL" id="MU273477">
    <property type="protein sequence ID" value="KAI0035958.1"/>
    <property type="molecule type" value="Genomic_DNA"/>
</dbReference>
<proteinExistence type="predicted"/>
<evidence type="ECO:0000313" key="1">
    <source>
        <dbReference type="EMBL" id="KAI0035958.1"/>
    </source>
</evidence>
<keyword evidence="2" id="KW-1185">Reference proteome</keyword>
<protein>
    <submittedName>
        <fullName evidence="1">TEA/ATTS domain family-domain-containing protein</fullName>
    </submittedName>
</protein>
<reference evidence="1" key="2">
    <citation type="journal article" date="2022" name="New Phytol.">
        <title>Evolutionary transition to the ectomycorrhizal habit in the genomes of a hyperdiverse lineage of mushroom-forming fungi.</title>
        <authorList>
            <person name="Looney B."/>
            <person name="Miyauchi S."/>
            <person name="Morin E."/>
            <person name="Drula E."/>
            <person name="Courty P.E."/>
            <person name="Kohler A."/>
            <person name="Kuo A."/>
            <person name="LaButti K."/>
            <person name="Pangilinan J."/>
            <person name="Lipzen A."/>
            <person name="Riley R."/>
            <person name="Andreopoulos W."/>
            <person name="He G."/>
            <person name="Johnson J."/>
            <person name="Nolan M."/>
            <person name="Tritt A."/>
            <person name="Barry K.W."/>
            <person name="Grigoriev I.V."/>
            <person name="Nagy L.G."/>
            <person name="Hibbett D."/>
            <person name="Henrissat B."/>
            <person name="Matheny P.B."/>
            <person name="Labbe J."/>
            <person name="Martin F.M."/>
        </authorList>
    </citation>
    <scope>NUCLEOTIDE SEQUENCE</scope>
    <source>
        <strain evidence="1">EC-137</strain>
    </source>
</reference>
<evidence type="ECO:0000313" key="2">
    <source>
        <dbReference type="Proteomes" id="UP000814128"/>
    </source>
</evidence>
<gene>
    <name evidence="1" type="ORF">K488DRAFT_68022</name>
</gene>
<accession>A0ACB8QW86</accession>
<sequence length="579" mass="62468">MSHPSLSPSSQSFLDDPAAAATPPKRKSGGNRMPRMLPDGSELVWPEELETALFEALALYPPVISRRGVTVYSDSGHPIELGHNIGRCQLIQEYIQKKTGKTRSRKQVASRLQRLRQTYKDDPHMMALLRSARKSPGEDVDRASKVAGVETESAHQSENKASPYRAGIPIRMGSLLAELNGSDEALDMSISLAPKSSDWDLSSNAANVENIAPNIPNASWAWPPVHLSSNSMSRRRLASNIPALRVQVDLPPPSSFLPQPPSASDTFTQATGLPSDHLHLCAGASQMSNPVTPLDQIFPAPEHPPELPRPARRPSNFSEQYSRNGSPAESVYAYNHYGGSPGPWSSVSSVQSFNGSTDSGGMGLYSGYRQQVPQIASNFSSPYSSPYPSPTMQTFPRSHARIKFEESLQQATVVDAQVRHIPQMVRNRSFQLPSRHSVTYGANHAVPNQSSYSHAPSPLSASHGIDLASACSSQSSSQSLEVVSSSQSIPSLPPSHSFDGQMSRVLGNLELASPVAIRPFFFNEMLDDSEPASPETLAVTETPTPAANTHAIEHSSGSLEEVKAGGEACTVEWPSPSEL</sequence>
<comment type="caution">
    <text evidence="1">The sequence shown here is derived from an EMBL/GenBank/DDBJ whole genome shotgun (WGS) entry which is preliminary data.</text>
</comment>
<name>A0ACB8QW86_9AGAM</name>